<dbReference type="InterPro" id="IPR002885">
    <property type="entry name" value="PPR_rpt"/>
</dbReference>
<dbReference type="Proteomes" id="UP000886595">
    <property type="component" value="Unassembled WGS sequence"/>
</dbReference>
<reference evidence="5 6" key="1">
    <citation type="submission" date="2020-02" db="EMBL/GenBank/DDBJ databases">
        <authorList>
            <person name="Ma Q."/>
            <person name="Huang Y."/>
            <person name="Song X."/>
            <person name="Pei D."/>
        </authorList>
    </citation>
    <scope>NUCLEOTIDE SEQUENCE [LARGE SCALE GENOMIC DNA]</scope>
    <source>
        <strain evidence="5">Sxm20200214</strain>
        <tissue evidence="5">Leaf</tissue>
    </source>
</reference>
<evidence type="ECO:0000256" key="1">
    <source>
        <dbReference type="ARBA" id="ARBA00007626"/>
    </source>
</evidence>
<feature type="repeat" description="PPR" evidence="3">
    <location>
        <begin position="588"/>
        <end position="622"/>
    </location>
</feature>
<feature type="repeat" description="PPR" evidence="3">
    <location>
        <begin position="553"/>
        <end position="587"/>
    </location>
</feature>
<dbReference type="InterPro" id="IPR051222">
    <property type="entry name" value="PPR/CCM1_RNA-binding"/>
</dbReference>
<organism evidence="5 6">
    <name type="scientific">Brassica carinata</name>
    <name type="common">Ethiopian mustard</name>
    <name type="synonym">Abyssinian cabbage</name>
    <dbReference type="NCBI Taxonomy" id="52824"/>
    <lineage>
        <taxon>Eukaryota</taxon>
        <taxon>Viridiplantae</taxon>
        <taxon>Streptophyta</taxon>
        <taxon>Embryophyta</taxon>
        <taxon>Tracheophyta</taxon>
        <taxon>Spermatophyta</taxon>
        <taxon>Magnoliopsida</taxon>
        <taxon>eudicotyledons</taxon>
        <taxon>Gunneridae</taxon>
        <taxon>Pentapetalae</taxon>
        <taxon>rosids</taxon>
        <taxon>malvids</taxon>
        <taxon>Brassicales</taxon>
        <taxon>Brassicaceae</taxon>
        <taxon>Brassiceae</taxon>
        <taxon>Brassica</taxon>
    </lineage>
</organism>
<evidence type="ECO:0000256" key="3">
    <source>
        <dbReference type="PROSITE-ProRule" id="PRU00708"/>
    </source>
</evidence>
<dbReference type="AlphaFoldDB" id="A0A8X7W8T1"/>
<feature type="repeat" description="PPR" evidence="3">
    <location>
        <begin position="413"/>
        <end position="447"/>
    </location>
</feature>
<feature type="compositionally biased region" description="Polar residues" evidence="4">
    <location>
        <begin position="26"/>
        <end position="40"/>
    </location>
</feature>
<evidence type="ECO:0000256" key="4">
    <source>
        <dbReference type="SAM" id="MobiDB-lite"/>
    </source>
</evidence>
<dbReference type="InterPro" id="IPR011990">
    <property type="entry name" value="TPR-like_helical_dom_sf"/>
</dbReference>
<feature type="repeat" description="PPR" evidence="3">
    <location>
        <begin position="623"/>
        <end position="657"/>
    </location>
</feature>
<dbReference type="PANTHER" id="PTHR47942:SF16">
    <property type="entry name" value="PENTATRICOPEPTIDE REPEAT DOMAIN CONTAINING PROTEIN-RELATED"/>
    <property type="match status" value="1"/>
</dbReference>
<feature type="region of interest" description="Disordered" evidence="4">
    <location>
        <begin position="26"/>
        <end position="52"/>
    </location>
</feature>
<keyword evidence="6" id="KW-1185">Reference proteome</keyword>
<dbReference type="Pfam" id="PF13041">
    <property type="entry name" value="PPR_2"/>
    <property type="match status" value="5"/>
</dbReference>
<keyword evidence="2" id="KW-0677">Repeat</keyword>
<dbReference type="Pfam" id="PF12854">
    <property type="entry name" value="PPR_1"/>
    <property type="match status" value="2"/>
</dbReference>
<dbReference type="SUPFAM" id="SSF81901">
    <property type="entry name" value="HCP-like"/>
    <property type="match status" value="1"/>
</dbReference>
<evidence type="ECO:0000313" key="5">
    <source>
        <dbReference type="EMBL" id="KAG2324103.1"/>
    </source>
</evidence>
<feature type="repeat" description="PPR" evidence="3">
    <location>
        <begin position="292"/>
        <end position="326"/>
    </location>
</feature>
<comment type="similarity">
    <text evidence="1">Belongs to the PPR family. P subfamily.</text>
</comment>
<feature type="repeat" description="PPR" evidence="3">
    <location>
        <begin position="378"/>
        <end position="412"/>
    </location>
</feature>
<feature type="repeat" description="PPR" evidence="3">
    <location>
        <begin position="174"/>
        <end position="208"/>
    </location>
</feature>
<dbReference type="OrthoDB" id="185373at2759"/>
<evidence type="ECO:0008006" key="7">
    <source>
        <dbReference type="Google" id="ProtNLM"/>
    </source>
</evidence>
<feature type="repeat" description="PPR" evidence="3">
    <location>
        <begin position="729"/>
        <end position="763"/>
    </location>
</feature>
<accession>A0A8X7W8T1</accession>
<proteinExistence type="inferred from homology"/>
<evidence type="ECO:0000256" key="2">
    <source>
        <dbReference type="ARBA" id="ARBA00022737"/>
    </source>
</evidence>
<dbReference type="PANTHER" id="PTHR47942">
    <property type="entry name" value="TETRATRICOPEPTIDE REPEAT (TPR)-LIKE SUPERFAMILY PROTEIN-RELATED"/>
    <property type="match status" value="1"/>
</dbReference>
<protein>
    <recommendedName>
        <fullName evidence="7">Pentatricopeptide repeat-containing protein</fullName>
    </recommendedName>
</protein>
<comment type="caution">
    <text evidence="5">The sequence shown here is derived from an EMBL/GenBank/DDBJ whole genome shotgun (WGS) entry which is preliminary data.</text>
</comment>
<evidence type="ECO:0000313" key="6">
    <source>
        <dbReference type="Proteomes" id="UP000886595"/>
    </source>
</evidence>
<dbReference type="FunFam" id="1.25.40.10:FF:000558">
    <property type="entry name" value="Pentatricopeptide repeat-containing protein At5g39710"/>
    <property type="match status" value="2"/>
</dbReference>
<feature type="repeat" description="PPR" evidence="3">
    <location>
        <begin position="518"/>
        <end position="552"/>
    </location>
</feature>
<gene>
    <name evidence="5" type="ORF">Bca52824_006831</name>
</gene>
<dbReference type="Gene3D" id="1.25.40.10">
    <property type="entry name" value="Tetratricopeptide repeat domain"/>
    <property type="match status" value="6"/>
</dbReference>
<feature type="repeat" description="PPR" evidence="3">
    <location>
        <begin position="483"/>
        <end position="517"/>
    </location>
</feature>
<sequence length="840" mass="95352">MKKGTTFALRNLIHLFPLRSSSQSIPNARNISSSTVTDTTRPFPDYSPKKPSVRDTELVHQIANVIKLRRAEPLRRSLKPYECKFKTDHLIWVLMKIRSDYALVLDFFEWARSRRDSTLESLCIVTHLAVASKDLNMARSMISSFWERPKLNVNDSFVQFFDLLVYTYKDWGSDPHVFDVFFQVLVEFGMLREARKVFEKMLNYGLVLSVDSCNLYLDRSSKDCDKTAAAIVVFRILVEFGMLREARRVFEKMLNYGLVLSVDSCNLYLSKEKTGTAVIVFKEFPEAGVCWNVASYNIVIHCVCQLGRVTEAHHLLVLMELKGYTPDVVSYSTVINGYCRFGELEKVWKLIEVMKEGFEAKLLYLRLLEMIGDGIVPDNVVYTTLIDGFCKGGNIKAASKFFHEMLSLDIAPDVLTYTAVISGFCRVGDMVEAGKLFNEMICRGLEPDSVTFTEVINGYCKAGEMKEAFSVHNRMIQAGCSPNVVTYTTLIDGLCKEGDLDSANDLLHEMWKIGLQPNLFTYNSIVNGLCKSGNIEEAIKLVGEFEAAGIKPDAVSYTTLMDAYCKSGEMSKAQEILKEMLGRGIEPTVVTFNNLIRGHCKARNMKEAWFLYRGMVEKGFSVSAGTYSDLIKGFFKRKKFAEAREVFEQMKREGLAADKEIYDFFSDVKLKGRRRTDTVVDPVDEIIESYLGLEPDSITFTEVINGYCKAGQAATAVYKDMCAREVGPDGKTYENLIRGHCKARNMKEAWFLYRGMVEKGFSVSASTYSALIKGFFKRKKFVEAREVFEQMKREGLAGDKEIFDFFSDVKLKGRRTDTVVDPVDEIIESYLVDDELREAN</sequence>
<dbReference type="NCBIfam" id="TIGR00756">
    <property type="entry name" value="PPR"/>
    <property type="match status" value="12"/>
</dbReference>
<dbReference type="PROSITE" id="PS51375">
    <property type="entry name" value="PPR"/>
    <property type="match status" value="13"/>
</dbReference>
<feature type="repeat" description="PPR" evidence="3">
    <location>
        <begin position="448"/>
        <end position="482"/>
    </location>
</feature>
<dbReference type="EMBL" id="JAAMPC010000002">
    <property type="protein sequence ID" value="KAG2324103.1"/>
    <property type="molecule type" value="Genomic_DNA"/>
</dbReference>
<feature type="repeat" description="PPR" evidence="3">
    <location>
        <begin position="327"/>
        <end position="357"/>
    </location>
</feature>
<dbReference type="Pfam" id="PF01535">
    <property type="entry name" value="PPR"/>
    <property type="match status" value="3"/>
</dbReference>
<name>A0A8X7W8T1_BRACI</name>
<feature type="repeat" description="PPR" evidence="3">
    <location>
        <begin position="764"/>
        <end position="798"/>
    </location>
</feature>